<dbReference type="Proteomes" id="UP000190135">
    <property type="component" value="Unassembled WGS sequence"/>
</dbReference>
<proteinExistence type="predicted"/>
<reference evidence="1 2" key="1">
    <citation type="submission" date="2017-02" db="EMBL/GenBank/DDBJ databases">
        <authorList>
            <person name="Peterson S.W."/>
        </authorList>
    </citation>
    <scope>NUCLEOTIDE SEQUENCE [LARGE SCALE GENOMIC DNA]</scope>
    <source>
        <strain evidence="1 2">USBA 369</strain>
    </source>
</reference>
<dbReference type="AlphaFoldDB" id="A0A1T4Q251"/>
<dbReference type="SUPFAM" id="SSF48613">
    <property type="entry name" value="Heme oxygenase-like"/>
    <property type="match status" value="1"/>
</dbReference>
<dbReference type="InterPro" id="IPR016084">
    <property type="entry name" value="Haem_Oase-like_multi-hlx"/>
</dbReference>
<dbReference type="GO" id="GO:0006788">
    <property type="term" value="P:heme oxidation"/>
    <property type="evidence" value="ECO:0007669"/>
    <property type="project" value="InterPro"/>
</dbReference>
<protein>
    <submittedName>
        <fullName evidence="1">Heme oxygenase</fullName>
    </submittedName>
</protein>
<dbReference type="GO" id="GO:0004392">
    <property type="term" value="F:heme oxygenase (decyclizing) activity"/>
    <property type="evidence" value="ECO:0007669"/>
    <property type="project" value="InterPro"/>
</dbReference>
<organism evidence="1 2">
    <name type="scientific">Consotaella salsifontis</name>
    <dbReference type="NCBI Taxonomy" id="1365950"/>
    <lineage>
        <taxon>Bacteria</taxon>
        <taxon>Pseudomonadati</taxon>
        <taxon>Pseudomonadota</taxon>
        <taxon>Alphaproteobacteria</taxon>
        <taxon>Hyphomicrobiales</taxon>
        <taxon>Aurantimonadaceae</taxon>
        <taxon>Consotaella</taxon>
    </lineage>
</organism>
<dbReference type="Gene3D" id="1.20.910.10">
    <property type="entry name" value="Heme oxygenase-like"/>
    <property type="match status" value="1"/>
</dbReference>
<dbReference type="EMBL" id="FUXL01000004">
    <property type="protein sequence ID" value="SJZ97863.1"/>
    <property type="molecule type" value="Genomic_DNA"/>
</dbReference>
<keyword evidence="2" id="KW-1185">Reference proteome</keyword>
<evidence type="ECO:0000313" key="1">
    <source>
        <dbReference type="EMBL" id="SJZ97863.1"/>
    </source>
</evidence>
<evidence type="ECO:0000313" key="2">
    <source>
        <dbReference type="Proteomes" id="UP000190135"/>
    </source>
</evidence>
<gene>
    <name evidence="1" type="ORF">SAMN05428963_104310</name>
</gene>
<dbReference type="Pfam" id="PF01126">
    <property type="entry name" value="Heme_oxygenase"/>
    <property type="match status" value="1"/>
</dbReference>
<name>A0A1T4Q251_9HYPH</name>
<accession>A0A1T4Q251</accession>
<dbReference type="CDD" id="cd19166">
    <property type="entry name" value="HemeO-bac"/>
    <property type="match status" value="1"/>
</dbReference>
<sequence length="213" mass="23736">MTYLDNAPLAKEQHREGTSLRNRLRLATHGRHEALDHQFEGLGDDARPSLYEDFIRLNHAGRDKIEPILAASPFALHMPDWLSRRATPVLAEDMAAMRLEAVETPPFAIGQPDLPQAFGIAYVLEGSRLGAGLIHKQLRRTGFIDNHPALSFSFIQRSGDADVFRSYLAALSALDLSPKQEDRLIAAANLTFDFFRSTLSAMRKSEQGKAVAW</sequence>
<dbReference type="STRING" id="1365950.SAMN05428963_104310"/>
<dbReference type="InterPro" id="IPR016053">
    <property type="entry name" value="Haem_Oase-like"/>
</dbReference>